<feature type="domain" description="Calcineurin-like phosphoesterase" evidence="1">
    <location>
        <begin position="10"/>
        <end position="165"/>
    </location>
</feature>
<accession>A0ABV7WJU0</accession>
<name>A0ABV7WJU0_9MICO</name>
<dbReference type="InterPro" id="IPR050126">
    <property type="entry name" value="Ap4A_hydrolase"/>
</dbReference>
<gene>
    <name evidence="2" type="ORF">ACFOLH_17450</name>
</gene>
<dbReference type="Pfam" id="PF00149">
    <property type="entry name" value="Metallophos"/>
    <property type="match status" value="1"/>
</dbReference>
<dbReference type="InterPro" id="IPR004843">
    <property type="entry name" value="Calcineurin-like_PHP"/>
</dbReference>
<protein>
    <submittedName>
        <fullName evidence="2">Metallophosphoesterase family protein</fullName>
    </submittedName>
</protein>
<organism evidence="2 3">
    <name type="scientific">Aquipuribacter hungaricus</name>
    <dbReference type="NCBI Taxonomy" id="545624"/>
    <lineage>
        <taxon>Bacteria</taxon>
        <taxon>Bacillati</taxon>
        <taxon>Actinomycetota</taxon>
        <taxon>Actinomycetes</taxon>
        <taxon>Micrococcales</taxon>
        <taxon>Intrasporangiaceae</taxon>
        <taxon>Aquipuribacter</taxon>
    </lineage>
</organism>
<dbReference type="PANTHER" id="PTHR42850">
    <property type="entry name" value="METALLOPHOSPHOESTERASE"/>
    <property type="match status" value="1"/>
</dbReference>
<dbReference type="Gene3D" id="3.60.21.10">
    <property type="match status" value="1"/>
</dbReference>
<dbReference type="SUPFAM" id="SSF56300">
    <property type="entry name" value="Metallo-dependent phosphatases"/>
    <property type="match status" value="1"/>
</dbReference>
<evidence type="ECO:0000313" key="2">
    <source>
        <dbReference type="EMBL" id="MFC3690134.1"/>
    </source>
</evidence>
<proteinExistence type="predicted"/>
<dbReference type="Proteomes" id="UP001595685">
    <property type="component" value="Unassembled WGS sequence"/>
</dbReference>
<dbReference type="InterPro" id="IPR029052">
    <property type="entry name" value="Metallo-depent_PP-like"/>
</dbReference>
<dbReference type="EMBL" id="JBHRWW010000017">
    <property type="protein sequence ID" value="MFC3690134.1"/>
    <property type="molecule type" value="Genomic_DNA"/>
</dbReference>
<dbReference type="CDD" id="cd00838">
    <property type="entry name" value="MPP_superfamily"/>
    <property type="match status" value="1"/>
</dbReference>
<evidence type="ECO:0000259" key="1">
    <source>
        <dbReference type="Pfam" id="PF00149"/>
    </source>
</evidence>
<dbReference type="PANTHER" id="PTHR42850:SF2">
    <property type="entry name" value="BLL5683 PROTEIN"/>
    <property type="match status" value="1"/>
</dbReference>
<reference evidence="3" key="1">
    <citation type="journal article" date="2019" name="Int. J. Syst. Evol. Microbiol.">
        <title>The Global Catalogue of Microorganisms (GCM) 10K type strain sequencing project: providing services to taxonomists for standard genome sequencing and annotation.</title>
        <authorList>
            <consortium name="The Broad Institute Genomics Platform"/>
            <consortium name="The Broad Institute Genome Sequencing Center for Infectious Disease"/>
            <person name="Wu L."/>
            <person name="Ma J."/>
        </authorList>
    </citation>
    <scope>NUCLEOTIDE SEQUENCE [LARGE SCALE GENOMIC DNA]</scope>
    <source>
        <strain evidence="3">NCAIM B.02333</strain>
    </source>
</reference>
<comment type="caution">
    <text evidence="2">The sequence shown here is derived from an EMBL/GenBank/DDBJ whole genome shotgun (WGS) entry which is preliminary data.</text>
</comment>
<dbReference type="RefSeq" id="WP_340292477.1">
    <property type="nucleotide sequence ID" value="NZ_JBBEOI010000073.1"/>
</dbReference>
<evidence type="ECO:0000313" key="3">
    <source>
        <dbReference type="Proteomes" id="UP001595685"/>
    </source>
</evidence>
<sequence>MASPPPTVLGLVGDPHAEDELLEHALDLLAVHQPDVLLCTGDVVDGRGDVDRTVRLLRDAGVVTVRGNHDRWLLEGEARDLRHAHRADDLDALTRTWLEGLPAAVRLPLGVPGGLLLCHGLDDDDMNRLRADDVGYSLEQNEVLLRLLEEVVPPAVVVKGHTHRPGAARFGLGTDAWGLPVPRAGGDLLVVDAGTLTRDHGPTCSVVDLRGGSLTRYDLLTGGHRTSPLPTQPAPAP</sequence>
<keyword evidence="3" id="KW-1185">Reference proteome</keyword>